<dbReference type="Pfam" id="PF03167">
    <property type="entry name" value="UDG"/>
    <property type="match status" value="1"/>
</dbReference>
<reference evidence="3 4" key="2">
    <citation type="submission" date="2017-07" db="EMBL/GenBank/DDBJ databases">
        <title>Candidatus Dactylopiibacterium carminicum, a nitrogen-fixing symbiont of the cochineal insect Dactylopius coccus and Dactylopius opuntiae (Hemiptera: Coccoidea: Dactylopiidae).</title>
        <authorList>
            <person name="Vera A."/>
        </authorList>
    </citation>
    <scope>NUCLEOTIDE SEQUENCE [LARGE SCALE GENOMIC DNA]</scope>
    <source>
        <strain evidence="3 4">NFDCM</strain>
    </source>
</reference>
<evidence type="ECO:0000259" key="1">
    <source>
        <dbReference type="Pfam" id="PF03167"/>
    </source>
</evidence>
<sequence length="184" mass="20230">MPSSACSGKQPPASVIRSFAPLLGTKARMLILGSMPGQASLRANCYYAHPHNAFWLILGETLGFDPMQPYEQRCRHLTDAGIAVWDVLQQCIRPGSLDTDIAPESIVPNDFDGLFARQPSIRWVLFNGAAAETCFRRHVLPGLENRPEFMLLRLPSTSPAHAALRPAQKLAVWREAIRSALAAV</sequence>
<dbReference type="RefSeq" id="WP_095525233.1">
    <property type="nucleotide sequence ID" value="NZ_MDUX01000045.1"/>
</dbReference>
<dbReference type="CDD" id="cd10032">
    <property type="entry name" value="UDG-F6_HDG"/>
    <property type="match status" value="1"/>
</dbReference>
<dbReference type="EMBL" id="NMRN01000041">
    <property type="protein sequence ID" value="PAS92332.1"/>
    <property type="molecule type" value="Genomic_DNA"/>
</dbReference>
<evidence type="ECO:0000313" key="5">
    <source>
        <dbReference type="Proteomes" id="UP000623509"/>
    </source>
</evidence>
<protein>
    <submittedName>
        <fullName evidence="3">DNA-deoxyinosine glycosylase</fullName>
    </submittedName>
</protein>
<dbReference type="SUPFAM" id="SSF52141">
    <property type="entry name" value="Uracil-DNA glycosylase-like"/>
    <property type="match status" value="1"/>
</dbReference>
<dbReference type="InterPro" id="IPR005122">
    <property type="entry name" value="Uracil-DNA_glycosylase-like"/>
</dbReference>
<accession>A0A272EQG3</accession>
<dbReference type="InterPro" id="IPR026353">
    <property type="entry name" value="Hypoxan-DNA_Glyclase"/>
</dbReference>
<organism evidence="3 4">
    <name type="scientific">Candidatus Dactylopiibacterium carminicum</name>
    <dbReference type="NCBI Taxonomy" id="857335"/>
    <lineage>
        <taxon>Bacteria</taxon>
        <taxon>Pseudomonadati</taxon>
        <taxon>Pseudomonadota</taxon>
        <taxon>Betaproteobacteria</taxon>
        <taxon>Rhodocyclales</taxon>
        <taxon>Rhodocyclaceae</taxon>
        <taxon>Candidatus Dactylopiibacterium</taxon>
    </lineage>
</organism>
<proteinExistence type="predicted"/>
<reference evidence="2 5" key="1">
    <citation type="submission" date="2016-08" db="EMBL/GenBank/DDBJ databases">
        <title>Candidatus Dactylopiibacterium carminicum genome sequence.</title>
        <authorList>
            <person name="Ramirez-Puebla S.T."/>
            <person name="Ormeno-Orrillo E."/>
            <person name="Vera-Ponce De Leon A."/>
            <person name="Luis L."/>
            <person name="Sanchez-Flores A."/>
            <person name="Monica R."/>
            <person name="Martinez-Romero E."/>
        </authorList>
    </citation>
    <scope>NUCLEOTIDE SEQUENCE [LARGE SCALE GENOMIC DNA]</scope>
    <source>
        <strain evidence="2">END1</strain>
    </source>
</reference>
<dbReference type="NCBIfam" id="TIGR04274">
    <property type="entry name" value="hypoxanDNAglyco"/>
    <property type="match status" value="1"/>
</dbReference>
<evidence type="ECO:0000313" key="2">
    <source>
        <dbReference type="EMBL" id="KAF7598537.1"/>
    </source>
</evidence>
<dbReference type="Proteomes" id="UP000216107">
    <property type="component" value="Unassembled WGS sequence"/>
</dbReference>
<keyword evidence="5" id="KW-1185">Reference proteome</keyword>
<dbReference type="Proteomes" id="UP000623509">
    <property type="component" value="Unassembled WGS sequence"/>
</dbReference>
<gene>
    <name evidence="2" type="ORF">BGI27_12640</name>
    <name evidence="3" type="ORF">CGU29_12115</name>
</gene>
<evidence type="ECO:0000313" key="4">
    <source>
        <dbReference type="Proteomes" id="UP000216107"/>
    </source>
</evidence>
<evidence type="ECO:0000313" key="3">
    <source>
        <dbReference type="EMBL" id="PAS92332.1"/>
    </source>
</evidence>
<dbReference type="Gene3D" id="3.40.470.10">
    <property type="entry name" value="Uracil-DNA glycosylase-like domain"/>
    <property type="match status" value="1"/>
</dbReference>
<comment type="caution">
    <text evidence="3">The sequence shown here is derived from an EMBL/GenBank/DDBJ whole genome shotgun (WGS) entry which is preliminary data.</text>
</comment>
<dbReference type="EMBL" id="MDUX01000045">
    <property type="protein sequence ID" value="KAF7598537.1"/>
    <property type="molecule type" value="Genomic_DNA"/>
</dbReference>
<dbReference type="AlphaFoldDB" id="A0A272EQG3"/>
<feature type="domain" description="Uracil-DNA glycosylase-like" evidence="1">
    <location>
        <begin position="25"/>
        <end position="175"/>
    </location>
</feature>
<dbReference type="OrthoDB" id="9799921at2"/>
<name>A0A272EQG3_9RHOO</name>
<dbReference type="InterPro" id="IPR036895">
    <property type="entry name" value="Uracil-DNA_glycosylase-like_sf"/>
</dbReference>